<dbReference type="Proteomes" id="UP000199501">
    <property type="component" value="Unassembled WGS sequence"/>
</dbReference>
<dbReference type="RefSeq" id="WP_091451578.1">
    <property type="nucleotide sequence ID" value="NZ_FMZZ01000007.1"/>
</dbReference>
<dbReference type="AlphaFoldDB" id="A0A1G6SBG6"/>
<dbReference type="OrthoDB" id="4549522at2"/>
<sequence length="323" mass="35201">MSNDIFDHPELRDPEWNRVARRAVRGVRWRRLRNPRRPGPPAFWWRHRVKIISVGVLLAILGLGVVAVGSVERGAVPPRASGAPTTTATVPSEIRRVDLAQPFVGTPAAGWSDGESGVVAPTPVAVNGFTAAQVAAATEQIRRVLVAARLDPEVLRGGNLESFVALFAPKARDQIATDSSNRTNLAPEHRLLDVAPKVDGRMTVEPGAEGELVVRTSYVFAYAFAPHDPTVIHDPLDIVSVVRVDADYIYRAHAKFAESSVGLWPGKLESFYYAMSCAALEKGLLAPYYTERGKYAHQEVAFEKEQAFDLATPVFVAVSCPDS</sequence>
<keyword evidence="3" id="KW-1185">Reference proteome</keyword>
<feature type="transmembrane region" description="Helical" evidence="1">
    <location>
        <begin position="51"/>
        <end position="71"/>
    </location>
</feature>
<name>A0A1G6SBG6_9PSEU</name>
<dbReference type="STRING" id="1271860.SAMN05216174_107300"/>
<gene>
    <name evidence="2" type="ORF">SAMN05216174_107300</name>
</gene>
<keyword evidence="1" id="KW-0812">Transmembrane</keyword>
<dbReference type="EMBL" id="FMZZ01000007">
    <property type="protein sequence ID" value="SDD13477.1"/>
    <property type="molecule type" value="Genomic_DNA"/>
</dbReference>
<keyword evidence="1" id="KW-0472">Membrane</keyword>
<protein>
    <submittedName>
        <fullName evidence="2">Uncharacterized protein</fullName>
    </submittedName>
</protein>
<accession>A0A1G6SBG6</accession>
<proteinExistence type="predicted"/>
<evidence type="ECO:0000313" key="2">
    <source>
        <dbReference type="EMBL" id="SDD13477.1"/>
    </source>
</evidence>
<organism evidence="2 3">
    <name type="scientific">Actinokineospora iranica</name>
    <dbReference type="NCBI Taxonomy" id="1271860"/>
    <lineage>
        <taxon>Bacteria</taxon>
        <taxon>Bacillati</taxon>
        <taxon>Actinomycetota</taxon>
        <taxon>Actinomycetes</taxon>
        <taxon>Pseudonocardiales</taxon>
        <taxon>Pseudonocardiaceae</taxon>
        <taxon>Actinokineospora</taxon>
    </lineage>
</organism>
<keyword evidence="1" id="KW-1133">Transmembrane helix</keyword>
<evidence type="ECO:0000256" key="1">
    <source>
        <dbReference type="SAM" id="Phobius"/>
    </source>
</evidence>
<reference evidence="3" key="1">
    <citation type="submission" date="2016-10" db="EMBL/GenBank/DDBJ databases">
        <authorList>
            <person name="Varghese N."/>
            <person name="Submissions S."/>
        </authorList>
    </citation>
    <scope>NUCLEOTIDE SEQUENCE [LARGE SCALE GENOMIC DNA]</scope>
    <source>
        <strain evidence="3">IBRC-M 10403</strain>
    </source>
</reference>
<evidence type="ECO:0000313" key="3">
    <source>
        <dbReference type="Proteomes" id="UP000199501"/>
    </source>
</evidence>